<proteinExistence type="predicted"/>
<dbReference type="SUPFAM" id="SSF52980">
    <property type="entry name" value="Restriction endonuclease-like"/>
    <property type="match status" value="1"/>
</dbReference>
<dbReference type="AlphaFoldDB" id="A0A1Z3HHM0"/>
<dbReference type="PANTHER" id="PTHR47152">
    <property type="entry name" value="SLR2084 PROTEIN-RELATED"/>
    <property type="match status" value="1"/>
</dbReference>
<feature type="domain" description="Putative restriction endonuclease" evidence="1">
    <location>
        <begin position="27"/>
        <end position="176"/>
    </location>
</feature>
<protein>
    <recommendedName>
        <fullName evidence="1">Putative restriction endonuclease domain-containing protein</fullName>
    </recommendedName>
</protein>
<dbReference type="InterPro" id="IPR012296">
    <property type="entry name" value="Nuclease_put_TT1808"/>
</dbReference>
<evidence type="ECO:0000313" key="3">
    <source>
        <dbReference type="Proteomes" id="UP000191901"/>
    </source>
</evidence>
<dbReference type="Proteomes" id="UP000191901">
    <property type="component" value="Chromosome"/>
</dbReference>
<name>A0A1Z3HHM0_9CYAN</name>
<dbReference type="Pfam" id="PF05685">
    <property type="entry name" value="Uma2"/>
    <property type="match status" value="1"/>
</dbReference>
<sequence>MARTLTPAPATQRGEQRVALRGLAWQQYQQIYHALPQSRAAHLTYAEGTLEIVMPLEDHEYASELIGLFIRILAVEMGLRLKSLRSTTLNRPDLDRGAEPDNAYYIHNQPQVAGRTIDLAQDPPPDLVVEIDITSTDIDKNRLYAALGVPELWRYDGQTWRIYQLQGDSYQAVPHSPTFPWIAKADLYRFLETAQQDEVAAEIAFRTWVRQRLAAMSSPES</sequence>
<dbReference type="PANTHER" id="PTHR47152:SF2">
    <property type="entry name" value="SLR2084 PROTEIN"/>
    <property type="match status" value="1"/>
</dbReference>
<dbReference type="OrthoDB" id="5768410at2"/>
<evidence type="ECO:0000313" key="2">
    <source>
        <dbReference type="EMBL" id="ASC69763.1"/>
    </source>
</evidence>
<dbReference type="InterPro" id="IPR011335">
    <property type="entry name" value="Restrct_endonuc-II-like"/>
</dbReference>
<dbReference type="EMBL" id="CP021983">
    <property type="protein sequence ID" value="ASC69763.1"/>
    <property type="molecule type" value="Genomic_DNA"/>
</dbReference>
<dbReference type="InterPro" id="IPR008538">
    <property type="entry name" value="Uma2"/>
</dbReference>
<dbReference type="CDD" id="cd06260">
    <property type="entry name" value="DUF820-like"/>
    <property type="match status" value="1"/>
</dbReference>
<evidence type="ECO:0000259" key="1">
    <source>
        <dbReference type="Pfam" id="PF05685"/>
    </source>
</evidence>
<gene>
    <name evidence="2" type="ORF">XM38_006920</name>
</gene>
<keyword evidence="3" id="KW-1185">Reference proteome</keyword>
<organism evidence="2 3">
    <name type="scientific">Halomicronema hongdechloris C2206</name>
    <dbReference type="NCBI Taxonomy" id="1641165"/>
    <lineage>
        <taxon>Bacteria</taxon>
        <taxon>Bacillati</taxon>
        <taxon>Cyanobacteriota</taxon>
        <taxon>Cyanophyceae</taxon>
        <taxon>Nodosilineales</taxon>
        <taxon>Nodosilineaceae</taxon>
        <taxon>Halomicronema</taxon>
    </lineage>
</organism>
<dbReference type="STRING" id="1641165.XM38_11140"/>
<reference evidence="2 3" key="1">
    <citation type="journal article" date="2016" name="Biochim. Biophys. Acta">
        <title>Characterization of red-shifted phycobilisomes isolated from the chlorophyll f-containing cyanobacterium Halomicronema hongdechloris.</title>
        <authorList>
            <person name="Li Y."/>
            <person name="Lin Y."/>
            <person name="Garvey C.J."/>
            <person name="Birch D."/>
            <person name="Corkery R.W."/>
            <person name="Loughlin P.C."/>
            <person name="Scheer H."/>
            <person name="Willows R.D."/>
            <person name="Chen M."/>
        </authorList>
    </citation>
    <scope>NUCLEOTIDE SEQUENCE [LARGE SCALE GENOMIC DNA]</scope>
    <source>
        <strain evidence="2 3">C2206</strain>
    </source>
</reference>
<accession>A0A1Z3HHM0</accession>
<dbReference type="KEGG" id="hhg:XM38_006920"/>
<dbReference type="Gene3D" id="3.90.1570.10">
    <property type="entry name" value="tt1808, chain A"/>
    <property type="match status" value="1"/>
</dbReference>
<dbReference type="RefSeq" id="WP_080808994.1">
    <property type="nucleotide sequence ID" value="NZ_CP021983.2"/>
</dbReference>